<dbReference type="InterPro" id="IPR032675">
    <property type="entry name" value="LRR_dom_sf"/>
</dbReference>
<proteinExistence type="predicted"/>
<accession>A0AAD6VJM6</accession>
<dbReference type="Proteomes" id="UP001219525">
    <property type="component" value="Unassembled WGS sequence"/>
</dbReference>
<dbReference type="Gene3D" id="3.80.10.10">
    <property type="entry name" value="Ribonuclease Inhibitor"/>
    <property type="match status" value="1"/>
</dbReference>
<sequence>MHRALQIPEIVYLICSQISPERRSSRGRRFRCYPDLAALARTSKTFLNPALDSLWKYQDTFAHILRCMPDNLWSTQFPSSVCDLKVTRPIVVADWDRSLFYLNRVKYLVLKSAEDVPSEDLFEVIKICLPAGQAKPFFPMLRSLEWGLAAVPNLYIFPNICLLIGPKMTSLTIYLSTVIMMPHLSLVPRIADKCPNLTYASLTSDGTRRVENYVSDFVRRLKRIETLHVDSLDQPAVAYLSTLPTLKNFRINQFLPFHTPRKYTTFSRLTTLSIVPMTREITISCIKAVSQSPLVEFYLYANFPTTPEFVLSFYILVAENISHATLRVLQMWTTDNVPGSARSAPSPERTTIFRTALRHLFCFSSLTSADLTTTGGFDLDDALLVELARAWPNIKEFDLRAELMSSAG</sequence>
<dbReference type="EMBL" id="JARJCW010000018">
    <property type="protein sequence ID" value="KAJ7214899.1"/>
    <property type="molecule type" value="Genomic_DNA"/>
</dbReference>
<evidence type="ECO:0000313" key="2">
    <source>
        <dbReference type="Proteomes" id="UP001219525"/>
    </source>
</evidence>
<comment type="caution">
    <text evidence="1">The sequence shown here is derived from an EMBL/GenBank/DDBJ whole genome shotgun (WGS) entry which is preliminary data.</text>
</comment>
<organism evidence="1 2">
    <name type="scientific">Mycena pura</name>
    <dbReference type="NCBI Taxonomy" id="153505"/>
    <lineage>
        <taxon>Eukaryota</taxon>
        <taxon>Fungi</taxon>
        <taxon>Dikarya</taxon>
        <taxon>Basidiomycota</taxon>
        <taxon>Agaricomycotina</taxon>
        <taxon>Agaricomycetes</taxon>
        <taxon>Agaricomycetidae</taxon>
        <taxon>Agaricales</taxon>
        <taxon>Marasmiineae</taxon>
        <taxon>Mycenaceae</taxon>
        <taxon>Mycena</taxon>
    </lineage>
</organism>
<dbReference type="AlphaFoldDB" id="A0AAD6VJM6"/>
<reference evidence="1" key="1">
    <citation type="submission" date="2023-03" db="EMBL/GenBank/DDBJ databases">
        <title>Massive genome expansion in bonnet fungi (Mycena s.s.) driven by repeated elements and novel gene families across ecological guilds.</title>
        <authorList>
            <consortium name="Lawrence Berkeley National Laboratory"/>
            <person name="Harder C.B."/>
            <person name="Miyauchi S."/>
            <person name="Viragh M."/>
            <person name="Kuo A."/>
            <person name="Thoen E."/>
            <person name="Andreopoulos B."/>
            <person name="Lu D."/>
            <person name="Skrede I."/>
            <person name="Drula E."/>
            <person name="Henrissat B."/>
            <person name="Morin E."/>
            <person name="Kohler A."/>
            <person name="Barry K."/>
            <person name="LaButti K."/>
            <person name="Morin E."/>
            <person name="Salamov A."/>
            <person name="Lipzen A."/>
            <person name="Mereny Z."/>
            <person name="Hegedus B."/>
            <person name="Baldrian P."/>
            <person name="Stursova M."/>
            <person name="Weitz H."/>
            <person name="Taylor A."/>
            <person name="Grigoriev I.V."/>
            <person name="Nagy L.G."/>
            <person name="Martin F."/>
            <person name="Kauserud H."/>
        </authorList>
    </citation>
    <scope>NUCLEOTIDE SEQUENCE</scope>
    <source>
        <strain evidence="1">9144</strain>
    </source>
</reference>
<name>A0AAD6VJM6_9AGAR</name>
<protein>
    <recommendedName>
        <fullName evidence="3">F-box domain-containing protein</fullName>
    </recommendedName>
</protein>
<gene>
    <name evidence="1" type="ORF">GGX14DRAFT_609692</name>
</gene>
<evidence type="ECO:0008006" key="3">
    <source>
        <dbReference type="Google" id="ProtNLM"/>
    </source>
</evidence>
<keyword evidence="2" id="KW-1185">Reference proteome</keyword>
<evidence type="ECO:0000313" key="1">
    <source>
        <dbReference type="EMBL" id="KAJ7214899.1"/>
    </source>
</evidence>